<reference evidence="2" key="2">
    <citation type="journal article" date="2015" name="Fish Shellfish Immunol.">
        <title>Early steps in the European eel (Anguilla anguilla)-Vibrio vulnificus interaction in the gills: Role of the RtxA13 toxin.</title>
        <authorList>
            <person name="Callol A."/>
            <person name="Pajuelo D."/>
            <person name="Ebbesson L."/>
            <person name="Teles M."/>
            <person name="MacKenzie S."/>
            <person name="Amaro C."/>
        </authorList>
    </citation>
    <scope>NUCLEOTIDE SEQUENCE</scope>
</reference>
<reference evidence="2" key="1">
    <citation type="submission" date="2014-11" db="EMBL/GenBank/DDBJ databases">
        <authorList>
            <person name="Amaro Gonzalez C."/>
        </authorList>
    </citation>
    <scope>NUCLEOTIDE SEQUENCE</scope>
</reference>
<evidence type="ECO:0000256" key="1">
    <source>
        <dbReference type="SAM" id="SignalP"/>
    </source>
</evidence>
<feature type="signal peptide" evidence="1">
    <location>
        <begin position="1"/>
        <end position="19"/>
    </location>
</feature>
<evidence type="ECO:0000313" key="2">
    <source>
        <dbReference type="EMBL" id="JAH92012.1"/>
    </source>
</evidence>
<name>A0A0E9WNS7_ANGAN</name>
<protein>
    <submittedName>
        <fullName evidence="2">Uncharacterized protein</fullName>
    </submittedName>
</protein>
<keyword evidence="1" id="KW-0732">Signal</keyword>
<sequence>MRPYSAALLLCSLFSAVFADALDGYTKTEGAWILPLTKKNIQKPQLFNALPIATRN</sequence>
<dbReference type="EMBL" id="GBXM01016565">
    <property type="protein sequence ID" value="JAH92012.1"/>
    <property type="molecule type" value="Transcribed_RNA"/>
</dbReference>
<proteinExistence type="predicted"/>
<organism evidence="2">
    <name type="scientific">Anguilla anguilla</name>
    <name type="common">European freshwater eel</name>
    <name type="synonym">Muraena anguilla</name>
    <dbReference type="NCBI Taxonomy" id="7936"/>
    <lineage>
        <taxon>Eukaryota</taxon>
        <taxon>Metazoa</taxon>
        <taxon>Chordata</taxon>
        <taxon>Craniata</taxon>
        <taxon>Vertebrata</taxon>
        <taxon>Euteleostomi</taxon>
        <taxon>Actinopterygii</taxon>
        <taxon>Neopterygii</taxon>
        <taxon>Teleostei</taxon>
        <taxon>Anguilliformes</taxon>
        <taxon>Anguillidae</taxon>
        <taxon>Anguilla</taxon>
    </lineage>
</organism>
<feature type="chain" id="PRO_5002434430" evidence="1">
    <location>
        <begin position="20"/>
        <end position="56"/>
    </location>
</feature>
<accession>A0A0E9WNS7</accession>
<dbReference type="AlphaFoldDB" id="A0A0E9WNS7"/>